<name>A0A1V9FHW5_9BACT</name>
<gene>
    <name evidence="1" type="ORF">A3860_09280</name>
</gene>
<dbReference type="AlphaFoldDB" id="A0A1V9FHW5"/>
<keyword evidence="2" id="KW-1185">Reference proteome</keyword>
<organism evidence="1 2">
    <name type="scientific">Niastella vici</name>
    <dbReference type="NCBI Taxonomy" id="1703345"/>
    <lineage>
        <taxon>Bacteria</taxon>
        <taxon>Pseudomonadati</taxon>
        <taxon>Bacteroidota</taxon>
        <taxon>Chitinophagia</taxon>
        <taxon>Chitinophagales</taxon>
        <taxon>Chitinophagaceae</taxon>
        <taxon>Niastella</taxon>
    </lineage>
</organism>
<dbReference type="EMBL" id="LVYD01000113">
    <property type="protein sequence ID" value="OQP57806.1"/>
    <property type="molecule type" value="Genomic_DNA"/>
</dbReference>
<comment type="caution">
    <text evidence="1">The sequence shown here is derived from an EMBL/GenBank/DDBJ whole genome shotgun (WGS) entry which is preliminary data.</text>
</comment>
<protein>
    <submittedName>
        <fullName evidence="1">Uncharacterized protein</fullName>
    </submittedName>
</protein>
<proteinExistence type="predicted"/>
<dbReference type="Proteomes" id="UP000192796">
    <property type="component" value="Unassembled WGS sequence"/>
</dbReference>
<evidence type="ECO:0000313" key="2">
    <source>
        <dbReference type="Proteomes" id="UP000192796"/>
    </source>
</evidence>
<evidence type="ECO:0000313" key="1">
    <source>
        <dbReference type="EMBL" id="OQP57806.1"/>
    </source>
</evidence>
<reference evidence="1 2" key="1">
    <citation type="submission" date="2016-03" db="EMBL/GenBank/DDBJ databases">
        <title>Niastella vici sp. nov., isolated from farmland soil.</title>
        <authorList>
            <person name="Chen L."/>
            <person name="Wang D."/>
            <person name="Yang S."/>
            <person name="Wang G."/>
        </authorList>
    </citation>
    <scope>NUCLEOTIDE SEQUENCE [LARGE SCALE GENOMIC DNA]</scope>
    <source>
        <strain evidence="1 2">DJ57</strain>
    </source>
</reference>
<accession>A0A1V9FHW5</accession>
<sequence length="247" mass="27993">MLAIIPYITYVYVLSKIQIQVKTMALLNLFRKSKEETIASPIAPGTHLALEDFSFYYLYGFSNDPNSTSSNIEAFHKLYQLVIGRIGGVCITNSFHPYFIINGKGVTAWMDAYLKVVVNKNKDEMFFNMKNERAVYTMNAASAFNELKVWPDTRLTYEENPALSKFVPFIIPFLTLKSEQSTNWDMAQKTTKITNGYATEYLEEVTSAIRFFMPAPAFVLGFDEFNGANPSALIDKFIACKPLLGIK</sequence>